<protein>
    <submittedName>
        <fullName evidence="1">Uncharacterized protein</fullName>
    </submittedName>
</protein>
<accession>A0A432M1G6</accession>
<proteinExistence type="predicted"/>
<dbReference type="EMBL" id="RYYV01000019">
    <property type="protein sequence ID" value="RUL71055.1"/>
    <property type="molecule type" value="Genomic_DNA"/>
</dbReference>
<dbReference type="Proteomes" id="UP000274358">
    <property type="component" value="Unassembled WGS sequence"/>
</dbReference>
<dbReference type="OrthoDB" id="5952265at2"/>
<sequence>MVSLTGLRLSFGILSCIVTVALASAWRESVMTMRTLVQLAMVMLLAGCAAGPPATVKHRVPHGSTIAVVMLQDCDIAKQADCDGSGLNASSIFVSAISRMPGLQAVSLARPVGPKAALSDDAAIAYAREKGYRYVLNGEVQDYFRTGNLLFHSNHAGVSVRLLSTSSGQVQATYTYQKHSRTHSPDAILEKMAKRLAASIILEKKGEREGKFLLYNGNG</sequence>
<evidence type="ECO:0000313" key="1">
    <source>
        <dbReference type="EMBL" id="RUL71055.1"/>
    </source>
</evidence>
<organism evidence="1 2">
    <name type="scientific">Dyella choica</name>
    <dbReference type="NCBI Taxonomy" id="1927959"/>
    <lineage>
        <taxon>Bacteria</taxon>
        <taxon>Pseudomonadati</taxon>
        <taxon>Pseudomonadota</taxon>
        <taxon>Gammaproteobacteria</taxon>
        <taxon>Lysobacterales</taxon>
        <taxon>Rhodanobacteraceae</taxon>
        <taxon>Dyella</taxon>
    </lineage>
</organism>
<gene>
    <name evidence="1" type="ORF">EKH80_19095</name>
</gene>
<dbReference type="AlphaFoldDB" id="A0A432M1G6"/>
<comment type="caution">
    <text evidence="1">The sequence shown here is derived from an EMBL/GenBank/DDBJ whole genome shotgun (WGS) entry which is preliminary data.</text>
</comment>
<keyword evidence="2" id="KW-1185">Reference proteome</keyword>
<evidence type="ECO:0000313" key="2">
    <source>
        <dbReference type="Proteomes" id="UP000274358"/>
    </source>
</evidence>
<dbReference type="RefSeq" id="WP_126686392.1">
    <property type="nucleotide sequence ID" value="NZ_RYYV01000019.1"/>
</dbReference>
<name>A0A432M1G6_9GAMM</name>
<reference evidence="1 2" key="1">
    <citation type="submission" date="2018-12" db="EMBL/GenBank/DDBJ databases">
        <title>Dyella dinghuensis sp. nov. DHOA06 and Dyella choica sp. nov. 4M-K27, isolated from forest soil.</title>
        <authorList>
            <person name="Qiu L.-H."/>
            <person name="Gao Z.-H."/>
        </authorList>
    </citation>
    <scope>NUCLEOTIDE SEQUENCE [LARGE SCALE GENOMIC DNA]</scope>
    <source>
        <strain evidence="1 2">4M-K27</strain>
    </source>
</reference>